<feature type="region of interest" description="Disordered" evidence="1">
    <location>
        <begin position="1"/>
        <end position="75"/>
    </location>
</feature>
<gene>
    <name evidence="2" type="ORF">AMON00008_LOCUS3544</name>
</gene>
<protein>
    <submittedName>
        <fullName evidence="2">Uncharacterized protein</fullName>
    </submittedName>
</protein>
<dbReference type="EMBL" id="HBNR01005303">
    <property type="protein sequence ID" value="CAE4563925.1"/>
    <property type="molecule type" value="Transcribed_RNA"/>
</dbReference>
<name>A0A7S4PVB8_9DINO</name>
<dbReference type="AlphaFoldDB" id="A0A7S4PVB8"/>
<proteinExistence type="predicted"/>
<accession>A0A7S4PVB8</accession>
<reference evidence="2" key="1">
    <citation type="submission" date="2021-01" db="EMBL/GenBank/DDBJ databases">
        <authorList>
            <person name="Corre E."/>
            <person name="Pelletier E."/>
            <person name="Niang G."/>
            <person name="Scheremetjew M."/>
            <person name="Finn R."/>
            <person name="Kale V."/>
            <person name="Holt S."/>
            <person name="Cochrane G."/>
            <person name="Meng A."/>
            <person name="Brown T."/>
            <person name="Cohen L."/>
        </authorList>
    </citation>
    <scope>NUCLEOTIDE SEQUENCE</scope>
    <source>
        <strain evidence="2">CCMP3105</strain>
    </source>
</reference>
<sequence>MRTPSKFWSRPSSAKSVKPWESTGRGCDAPRSGAFNRGRNGPRVHCSSSGPTAMPGGRGRARGGEAGRAGTASKAVRVWKSSTGSSSISRATWSFAFQAEVPCAGVLGGLRQADCRSGPGQ</sequence>
<evidence type="ECO:0000256" key="1">
    <source>
        <dbReference type="SAM" id="MobiDB-lite"/>
    </source>
</evidence>
<evidence type="ECO:0000313" key="2">
    <source>
        <dbReference type="EMBL" id="CAE4563925.1"/>
    </source>
</evidence>
<organism evidence="2">
    <name type="scientific">Alexandrium monilatum</name>
    <dbReference type="NCBI Taxonomy" id="311494"/>
    <lineage>
        <taxon>Eukaryota</taxon>
        <taxon>Sar</taxon>
        <taxon>Alveolata</taxon>
        <taxon>Dinophyceae</taxon>
        <taxon>Gonyaulacales</taxon>
        <taxon>Pyrocystaceae</taxon>
        <taxon>Alexandrium</taxon>
    </lineage>
</organism>